<name>A0A6A6VA43_9PLEO</name>
<evidence type="ECO:0000313" key="2">
    <source>
        <dbReference type="EMBL" id="KAF2746574.1"/>
    </source>
</evidence>
<gene>
    <name evidence="2" type="ORF">M011DRAFT_487328</name>
</gene>
<feature type="chain" id="PRO_5025455168" evidence="1">
    <location>
        <begin position="21"/>
        <end position="180"/>
    </location>
</feature>
<evidence type="ECO:0000256" key="1">
    <source>
        <dbReference type="SAM" id="SignalP"/>
    </source>
</evidence>
<sequence length="180" mass="20677">MQLSASLLLSLITLTSTAFAVNITRRASNENDDPQLPWVWSDFDFTGKDRPIPLGGPDGIKMGDCFSLRTQWFENLGGEIKSVQLPSHLDLYCEFYKDKDCKSDEGLGILPVYHSLPDIEFPYCCANKDEFKKAPKKREDRKLDWYGNVQAVKCWKKPSKAMFNMCVGFDRCWDIMTRTQ</sequence>
<accession>A0A6A6VA43</accession>
<keyword evidence="1" id="KW-0732">Signal</keyword>
<keyword evidence="3" id="KW-1185">Reference proteome</keyword>
<feature type="signal peptide" evidence="1">
    <location>
        <begin position="1"/>
        <end position="20"/>
    </location>
</feature>
<dbReference type="AlphaFoldDB" id="A0A6A6VA43"/>
<dbReference type="EMBL" id="MU006577">
    <property type="protein sequence ID" value="KAF2746574.1"/>
    <property type="molecule type" value="Genomic_DNA"/>
</dbReference>
<proteinExistence type="predicted"/>
<organism evidence="2 3">
    <name type="scientific">Sporormia fimetaria CBS 119925</name>
    <dbReference type="NCBI Taxonomy" id="1340428"/>
    <lineage>
        <taxon>Eukaryota</taxon>
        <taxon>Fungi</taxon>
        <taxon>Dikarya</taxon>
        <taxon>Ascomycota</taxon>
        <taxon>Pezizomycotina</taxon>
        <taxon>Dothideomycetes</taxon>
        <taxon>Pleosporomycetidae</taxon>
        <taxon>Pleosporales</taxon>
        <taxon>Sporormiaceae</taxon>
        <taxon>Sporormia</taxon>
    </lineage>
</organism>
<protein>
    <submittedName>
        <fullName evidence="2">Uncharacterized protein</fullName>
    </submittedName>
</protein>
<reference evidence="2" key="1">
    <citation type="journal article" date="2020" name="Stud. Mycol.">
        <title>101 Dothideomycetes genomes: a test case for predicting lifestyles and emergence of pathogens.</title>
        <authorList>
            <person name="Haridas S."/>
            <person name="Albert R."/>
            <person name="Binder M."/>
            <person name="Bloem J."/>
            <person name="Labutti K."/>
            <person name="Salamov A."/>
            <person name="Andreopoulos B."/>
            <person name="Baker S."/>
            <person name="Barry K."/>
            <person name="Bills G."/>
            <person name="Bluhm B."/>
            <person name="Cannon C."/>
            <person name="Castanera R."/>
            <person name="Culley D."/>
            <person name="Daum C."/>
            <person name="Ezra D."/>
            <person name="Gonzalez J."/>
            <person name="Henrissat B."/>
            <person name="Kuo A."/>
            <person name="Liang C."/>
            <person name="Lipzen A."/>
            <person name="Lutzoni F."/>
            <person name="Magnuson J."/>
            <person name="Mondo S."/>
            <person name="Nolan M."/>
            <person name="Ohm R."/>
            <person name="Pangilinan J."/>
            <person name="Park H.-J."/>
            <person name="Ramirez L."/>
            <person name="Alfaro M."/>
            <person name="Sun H."/>
            <person name="Tritt A."/>
            <person name="Yoshinaga Y."/>
            <person name="Zwiers L.-H."/>
            <person name="Turgeon B."/>
            <person name="Goodwin S."/>
            <person name="Spatafora J."/>
            <person name="Crous P."/>
            <person name="Grigoriev I."/>
        </authorList>
    </citation>
    <scope>NUCLEOTIDE SEQUENCE</scope>
    <source>
        <strain evidence="2">CBS 119925</strain>
    </source>
</reference>
<dbReference type="Proteomes" id="UP000799440">
    <property type="component" value="Unassembled WGS sequence"/>
</dbReference>
<evidence type="ECO:0000313" key="3">
    <source>
        <dbReference type="Proteomes" id="UP000799440"/>
    </source>
</evidence>